<evidence type="ECO:0000313" key="6">
    <source>
        <dbReference type="Proteomes" id="UP000618445"/>
    </source>
</evidence>
<feature type="transmembrane region" description="Helical" evidence="3">
    <location>
        <begin position="144"/>
        <end position="164"/>
    </location>
</feature>
<feature type="transmembrane region" description="Helical" evidence="3">
    <location>
        <begin position="85"/>
        <end position="103"/>
    </location>
</feature>
<proteinExistence type="inferred from homology"/>
<sequence length="248" mass="28953">MQMFISQQKVLVADDWSGLLIAILIIGLWFVSLFELLTIPISNTSWFWLISAVLVRTYLHTGLFILAHDAIHGNLVAHNRNLNHLIGRFAVITYGFLSYDLCFKNHFKHHRSPSQSSDPDFHGSAANPVLWYCKFIYEYFPRRSLIIFLVNMILIAIVSTTIFHTPLSNLIFFGLLPLILSSLQLFFFGTYLPHHQVYGNPNFSPRLQSSYGSNLWSFFSCYNFGHYHWEHHQYPKTPWYRLPQAHKN</sequence>
<keyword evidence="3" id="KW-1133">Transmembrane helix</keyword>
<evidence type="ECO:0000256" key="3">
    <source>
        <dbReference type="SAM" id="Phobius"/>
    </source>
</evidence>
<evidence type="ECO:0000259" key="4">
    <source>
        <dbReference type="Pfam" id="PF00487"/>
    </source>
</evidence>
<keyword evidence="3" id="KW-0812">Transmembrane</keyword>
<evidence type="ECO:0000313" key="5">
    <source>
        <dbReference type="EMBL" id="MBD2316299.1"/>
    </source>
</evidence>
<feature type="domain" description="Fatty acid desaturase" evidence="4">
    <location>
        <begin position="46"/>
        <end position="247"/>
    </location>
</feature>
<organism evidence="5 6">
    <name type="scientific">Phormidium tenue FACHB-1050</name>
    <dbReference type="NCBI Taxonomy" id="2692857"/>
    <lineage>
        <taxon>Bacteria</taxon>
        <taxon>Bacillati</taxon>
        <taxon>Cyanobacteriota</taxon>
        <taxon>Cyanophyceae</taxon>
        <taxon>Oscillatoriophycideae</taxon>
        <taxon>Oscillatoriales</taxon>
        <taxon>Oscillatoriaceae</taxon>
        <taxon>Phormidium</taxon>
    </lineage>
</organism>
<evidence type="ECO:0000256" key="1">
    <source>
        <dbReference type="ARBA" id="ARBA00001954"/>
    </source>
</evidence>
<keyword evidence="3" id="KW-0472">Membrane</keyword>
<protein>
    <submittedName>
        <fullName evidence="5">Fatty acid desaturase</fullName>
    </submittedName>
</protein>
<feature type="transmembrane region" description="Helical" evidence="3">
    <location>
        <begin position="46"/>
        <end position="65"/>
    </location>
</feature>
<feature type="transmembrane region" description="Helical" evidence="3">
    <location>
        <begin position="16"/>
        <end position="34"/>
    </location>
</feature>
<name>A0ABR8C6K7_9CYAN</name>
<dbReference type="Pfam" id="PF00487">
    <property type="entry name" value="FA_desaturase"/>
    <property type="match status" value="1"/>
</dbReference>
<dbReference type="RefSeq" id="WP_190577014.1">
    <property type="nucleotide sequence ID" value="NZ_JACJQY010000005.1"/>
</dbReference>
<dbReference type="InterPro" id="IPR005804">
    <property type="entry name" value="FA_desaturase_dom"/>
</dbReference>
<comment type="caution">
    <text evidence="5">The sequence shown here is derived from an EMBL/GenBank/DDBJ whole genome shotgun (WGS) entry which is preliminary data.</text>
</comment>
<keyword evidence="6" id="KW-1185">Reference proteome</keyword>
<evidence type="ECO:0000256" key="2">
    <source>
        <dbReference type="ARBA" id="ARBA00008749"/>
    </source>
</evidence>
<feature type="transmembrane region" description="Helical" evidence="3">
    <location>
        <begin position="170"/>
        <end position="192"/>
    </location>
</feature>
<comment type="cofactor">
    <cofactor evidence="1">
        <name>Fe(2+)</name>
        <dbReference type="ChEBI" id="CHEBI:29033"/>
    </cofactor>
</comment>
<gene>
    <name evidence="5" type="ORF">H6G05_05495</name>
</gene>
<accession>A0ABR8C6K7</accession>
<dbReference type="Proteomes" id="UP000618445">
    <property type="component" value="Unassembled WGS sequence"/>
</dbReference>
<reference evidence="5 6" key="1">
    <citation type="journal article" date="2020" name="ISME J.">
        <title>Comparative genomics reveals insights into cyanobacterial evolution and habitat adaptation.</title>
        <authorList>
            <person name="Chen M.Y."/>
            <person name="Teng W.K."/>
            <person name="Zhao L."/>
            <person name="Hu C.X."/>
            <person name="Zhou Y.K."/>
            <person name="Han B.P."/>
            <person name="Song L.R."/>
            <person name="Shu W.S."/>
        </authorList>
    </citation>
    <scope>NUCLEOTIDE SEQUENCE [LARGE SCALE GENOMIC DNA]</scope>
    <source>
        <strain evidence="5 6">FACHB-1050</strain>
    </source>
</reference>
<dbReference type="EMBL" id="JACJQY010000005">
    <property type="protein sequence ID" value="MBD2316299.1"/>
    <property type="molecule type" value="Genomic_DNA"/>
</dbReference>
<comment type="similarity">
    <text evidence="2">Belongs to the fatty acid desaturase type 2 family.</text>
</comment>